<evidence type="ECO:0000313" key="2">
    <source>
        <dbReference type="EMBL" id="CAH3019654.1"/>
    </source>
</evidence>
<sequence length="153" mass="16985">MCRSASGKNSPPRNGVNMVNSEDSSKEKLLSVSFDSFYDGNVHEVNEQNLSEKKIFATMEIAGASIRMQIDTGASCNALPQKYPKSTLYVLGKCIVCMRNPRNSKKYNVEFVAVKGKYTPLIGSRASQQINLVTVHQENIQQLILPLTFKVLP</sequence>
<gene>
    <name evidence="2" type="ORF">PEVE_00003661</name>
</gene>
<organism evidence="2 3">
    <name type="scientific">Porites evermanni</name>
    <dbReference type="NCBI Taxonomy" id="104178"/>
    <lineage>
        <taxon>Eukaryota</taxon>
        <taxon>Metazoa</taxon>
        <taxon>Cnidaria</taxon>
        <taxon>Anthozoa</taxon>
        <taxon>Hexacorallia</taxon>
        <taxon>Scleractinia</taxon>
        <taxon>Fungiina</taxon>
        <taxon>Poritidae</taxon>
        <taxon>Porites</taxon>
    </lineage>
</organism>
<reference evidence="2 3" key="1">
    <citation type="submission" date="2022-05" db="EMBL/GenBank/DDBJ databases">
        <authorList>
            <consortium name="Genoscope - CEA"/>
            <person name="William W."/>
        </authorList>
    </citation>
    <scope>NUCLEOTIDE SEQUENCE [LARGE SCALE GENOMIC DNA]</scope>
</reference>
<protein>
    <submittedName>
        <fullName evidence="2">Uncharacterized protein</fullName>
    </submittedName>
</protein>
<proteinExistence type="predicted"/>
<evidence type="ECO:0000313" key="3">
    <source>
        <dbReference type="Proteomes" id="UP001159427"/>
    </source>
</evidence>
<name>A0ABN8LZ87_9CNID</name>
<feature type="compositionally biased region" description="Polar residues" evidence="1">
    <location>
        <begin position="1"/>
        <end position="22"/>
    </location>
</feature>
<dbReference type="EMBL" id="CALNXI010000122">
    <property type="protein sequence ID" value="CAH3019654.1"/>
    <property type="molecule type" value="Genomic_DNA"/>
</dbReference>
<accession>A0ABN8LZ87</accession>
<feature type="region of interest" description="Disordered" evidence="1">
    <location>
        <begin position="1"/>
        <end position="23"/>
    </location>
</feature>
<dbReference type="Proteomes" id="UP001159427">
    <property type="component" value="Unassembled WGS sequence"/>
</dbReference>
<evidence type="ECO:0000256" key="1">
    <source>
        <dbReference type="SAM" id="MobiDB-lite"/>
    </source>
</evidence>
<comment type="caution">
    <text evidence="2">The sequence shown here is derived from an EMBL/GenBank/DDBJ whole genome shotgun (WGS) entry which is preliminary data.</text>
</comment>
<keyword evidence="3" id="KW-1185">Reference proteome</keyword>